<proteinExistence type="inferred from homology"/>
<evidence type="ECO:0000313" key="5">
    <source>
        <dbReference type="EMBL" id="SKA87531.1"/>
    </source>
</evidence>
<dbReference type="PANTHER" id="PTHR43785">
    <property type="entry name" value="GAMMA-GLUTAMYLPUTRESCINE SYNTHETASE"/>
    <property type="match status" value="1"/>
</dbReference>
<name>A0A1T4XES4_9GAMM</name>
<dbReference type="SUPFAM" id="SSF55931">
    <property type="entry name" value="Glutamine synthetase/guanido kinase"/>
    <property type="match status" value="1"/>
</dbReference>
<dbReference type="RefSeq" id="WP_078923286.1">
    <property type="nucleotide sequence ID" value="NZ_FUYB01000016.1"/>
</dbReference>
<gene>
    <name evidence="5" type="ORF">SAMN02745130_02833</name>
</gene>
<dbReference type="Proteomes" id="UP000190460">
    <property type="component" value="Unassembled WGS sequence"/>
</dbReference>
<comment type="similarity">
    <text evidence="2 3">Belongs to the glutamine synthetase family.</text>
</comment>
<dbReference type="InterPro" id="IPR008146">
    <property type="entry name" value="Gln_synth_cat_dom"/>
</dbReference>
<feature type="domain" description="GS catalytic" evidence="4">
    <location>
        <begin position="110"/>
        <end position="447"/>
    </location>
</feature>
<dbReference type="InterPro" id="IPR036651">
    <property type="entry name" value="Gln_synt_N_sf"/>
</dbReference>
<dbReference type="SUPFAM" id="SSF54368">
    <property type="entry name" value="Glutamine synthetase, N-terminal domain"/>
    <property type="match status" value="1"/>
</dbReference>
<dbReference type="Pfam" id="PF00120">
    <property type="entry name" value="Gln-synt_C"/>
    <property type="match status" value="1"/>
</dbReference>
<evidence type="ECO:0000256" key="3">
    <source>
        <dbReference type="RuleBase" id="RU000384"/>
    </source>
</evidence>
<dbReference type="PROSITE" id="PS51987">
    <property type="entry name" value="GS_CATALYTIC"/>
    <property type="match status" value="1"/>
</dbReference>
<reference evidence="5 6" key="1">
    <citation type="submission" date="2017-02" db="EMBL/GenBank/DDBJ databases">
        <authorList>
            <person name="Peterson S.W."/>
        </authorList>
    </citation>
    <scope>NUCLEOTIDE SEQUENCE [LARGE SCALE GENOMIC DNA]</scope>
    <source>
        <strain evidence="5 6">ATCC 49788</strain>
    </source>
</reference>
<evidence type="ECO:0000256" key="2">
    <source>
        <dbReference type="PROSITE-ProRule" id="PRU01331"/>
    </source>
</evidence>
<dbReference type="GO" id="GO:0004356">
    <property type="term" value="F:glutamine synthetase activity"/>
    <property type="evidence" value="ECO:0007669"/>
    <property type="project" value="InterPro"/>
</dbReference>
<dbReference type="GO" id="GO:0006542">
    <property type="term" value="P:glutamine biosynthetic process"/>
    <property type="evidence" value="ECO:0007669"/>
    <property type="project" value="InterPro"/>
</dbReference>
<dbReference type="STRING" id="92487.SAMN02745130_02833"/>
<protein>
    <submittedName>
        <fullName evidence="5">Glutamate--putrescine ligase</fullName>
    </submittedName>
</protein>
<evidence type="ECO:0000259" key="4">
    <source>
        <dbReference type="PROSITE" id="PS51987"/>
    </source>
</evidence>
<dbReference type="EMBL" id="FUYB01000016">
    <property type="protein sequence ID" value="SKA87531.1"/>
    <property type="molecule type" value="Genomic_DNA"/>
</dbReference>
<evidence type="ECO:0000313" key="6">
    <source>
        <dbReference type="Proteomes" id="UP000190460"/>
    </source>
</evidence>
<dbReference type="GO" id="GO:0006598">
    <property type="term" value="P:polyamine catabolic process"/>
    <property type="evidence" value="ECO:0007669"/>
    <property type="project" value="TreeGrafter"/>
</dbReference>
<dbReference type="Gene3D" id="3.30.590.10">
    <property type="entry name" value="Glutamine synthetase/guanido kinase, catalytic domain"/>
    <property type="match status" value="1"/>
</dbReference>
<dbReference type="PANTHER" id="PTHR43785:SF12">
    <property type="entry name" value="TYPE-1 GLUTAMINE SYNTHETASE 2"/>
    <property type="match status" value="1"/>
</dbReference>
<evidence type="ECO:0000256" key="1">
    <source>
        <dbReference type="ARBA" id="ARBA00022598"/>
    </source>
</evidence>
<dbReference type="OrthoDB" id="9789509at2"/>
<dbReference type="AlphaFoldDB" id="A0A1T4XES4"/>
<sequence length="447" mass="49417">MDQLNNNRQTPELDIFITDLNGNQRGKRVPASSTHKILQEGFKMPRSILGLDFWGDDIGGAVLALEDGDSDGVCHIVSTKPVLVPWEAGEHYQMLAMMSHPQGCRLATDPRQLLACVLQRYTDRGLTPVVAAELEFYLLDLASERENRPIPSPLLPESRFARPNPYAMRNLNRFRPILEEIRFACQVQDVPADSIIAEFGDGQFEVNLNHVNDALLAADQAVMFKRIVRNVAHKHAHLASFMAKTYGDESGSGLHIHFSVVDQAGQNIFSNGTEAGSSDLIHAVGGILAAMQGSMLIFAPHLNSWRRLRPRSYAPIAANWGYENRTVSVRIPDSPDAARRIEHRVSGADANPYLVIAAILSAALYGIEHQLNPGAASTGNTYANPQAEQVLPTQWYEAIDSLRQSALMRHLLGDAFVDLFTAIKEQELDKFASHITDAEYETYLGVV</sequence>
<keyword evidence="1 5" id="KW-0436">Ligase</keyword>
<organism evidence="5 6">
    <name type="scientific">Thiothrix eikelboomii</name>
    <dbReference type="NCBI Taxonomy" id="92487"/>
    <lineage>
        <taxon>Bacteria</taxon>
        <taxon>Pseudomonadati</taxon>
        <taxon>Pseudomonadota</taxon>
        <taxon>Gammaproteobacteria</taxon>
        <taxon>Thiotrichales</taxon>
        <taxon>Thiotrichaceae</taxon>
        <taxon>Thiothrix</taxon>
    </lineage>
</organism>
<dbReference type="InterPro" id="IPR014746">
    <property type="entry name" value="Gln_synth/guanido_kin_cat_dom"/>
</dbReference>
<keyword evidence="6" id="KW-1185">Reference proteome</keyword>
<dbReference type="SMART" id="SM01230">
    <property type="entry name" value="Gln-synt_C"/>
    <property type="match status" value="1"/>
</dbReference>
<accession>A0A1T4XES4</accession>